<dbReference type="KEGG" id="anf:AQPE_2941"/>
<keyword evidence="2" id="KW-1185">Reference proteome</keyword>
<accession>A0A5K7SB84</accession>
<sequence>MIRIPFFKTNVCIIFLKSVKNFGLQKYEKETVRHLMQKKMPEMNSFFL</sequence>
<dbReference type="Proteomes" id="UP001193389">
    <property type="component" value="Chromosome"/>
</dbReference>
<name>A0A5K7SB84_9BACT</name>
<reference evidence="1" key="1">
    <citation type="journal article" date="2020" name="Int. J. Syst. Evol. Microbiol.">
        <title>Aquipluma nitroreducens gen. nov. sp. nov., a novel facultatively anaerobic bacterium isolated from a freshwater lake.</title>
        <authorList>
            <person name="Watanabe M."/>
            <person name="Kojima H."/>
            <person name="Fukui M."/>
        </authorList>
    </citation>
    <scope>NUCLEOTIDE SEQUENCE</scope>
    <source>
        <strain evidence="1">MeG22</strain>
    </source>
</reference>
<gene>
    <name evidence="1" type="ORF">AQPE_2941</name>
</gene>
<dbReference type="EMBL" id="AP018694">
    <property type="protein sequence ID" value="BBE18775.1"/>
    <property type="molecule type" value="Genomic_DNA"/>
</dbReference>
<organism evidence="1 2">
    <name type="scientific">Aquipluma nitroreducens</name>
    <dbReference type="NCBI Taxonomy" id="2010828"/>
    <lineage>
        <taxon>Bacteria</taxon>
        <taxon>Pseudomonadati</taxon>
        <taxon>Bacteroidota</taxon>
        <taxon>Bacteroidia</taxon>
        <taxon>Marinilabiliales</taxon>
        <taxon>Prolixibacteraceae</taxon>
        <taxon>Aquipluma</taxon>
    </lineage>
</organism>
<evidence type="ECO:0000313" key="2">
    <source>
        <dbReference type="Proteomes" id="UP001193389"/>
    </source>
</evidence>
<protein>
    <submittedName>
        <fullName evidence="1">Uncharacterized protein</fullName>
    </submittedName>
</protein>
<proteinExistence type="predicted"/>
<dbReference type="AlphaFoldDB" id="A0A5K7SB84"/>
<evidence type="ECO:0000313" key="1">
    <source>
        <dbReference type="EMBL" id="BBE18775.1"/>
    </source>
</evidence>